<evidence type="ECO:0000259" key="10">
    <source>
        <dbReference type="Pfam" id="PF03962"/>
    </source>
</evidence>
<keyword evidence="7" id="KW-0469">Meiosis</keyword>
<reference evidence="12" key="1">
    <citation type="submission" date="2021-05" db="EMBL/GenBank/DDBJ databases">
        <authorList>
            <person name="Alioto T."/>
            <person name="Alioto T."/>
            <person name="Gomez Garrido J."/>
        </authorList>
    </citation>
    <scope>NUCLEOTIDE SEQUENCE</scope>
</reference>
<evidence type="ECO:0000256" key="7">
    <source>
        <dbReference type="ARBA" id="ARBA00023254"/>
    </source>
</evidence>
<name>A0A8D9BPT0_9HEMI</name>
<sequence length="205" mass="23804">MSKKKGLSVEEKRTRLLELFHEKEEFFQLKELEKIAPKEKGIISQSVKEILQSLVDDGLVDSEKIGTSTYFWSFLNKASNNIESKLEQCNTEIEEVQRDLTLNKATLEKAMIGRENNEERQELLQEVDRLTKELDKINSELEKYKDNDPATLKTIEKSAEIAKEAANRWTDNVFSIKSWCKNKFGLEESALNKHFGIPEELDYIE</sequence>
<keyword evidence="4 9" id="KW-0175">Coiled coil</keyword>
<dbReference type="AlphaFoldDB" id="A0A8D9BPT0"/>
<accession>A0A8D9BPT0</accession>
<proteinExistence type="inferred from homology"/>
<dbReference type="GO" id="GO:0003690">
    <property type="term" value="F:double-stranded DNA binding"/>
    <property type="evidence" value="ECO:0007669"/>
    <property type="project" value="InterPro"/>
</dbReference>
<dbReference type="PANTHER" id="PTHR31398:SF0">
    <property type="entry name" value="MEIOTIC NUCLEAR DIVISION PROTEIN 1 HOMOLOG"/>
    <property type="match status" value="1"/>
</dbReference>
<dbReference type="InterPro" id="IPR040453">
    <property type="entry name" value="Mnd1_HTH"/>
</dbReference>
<feature type="domain" description="Mnd1 HTH" evidence="10">
    <location>
        <begin position="16"/>
        <end position="74"/>
    </location>
</feature>
<evidence type="ECO:0000256" key="2">
    <source>
        <dbReference type="ARBA" id="ARBA00005981"/>
    </source>
</evidence>
<dbReference type="PIRSF" id="PIRSF026991">
    <property type="entry name" value="Mnd1"/>
    <property type="match status" value="1"/>
</dbReference>
<evidence type="ECO:0000256" key="9">
    <source>
        <dbReference type="SAM" id="Coils"/>
    </source>
</evidence>
<feature type="domain" description="Leucine zipper with capping helix" evidence="11">
    <location>
        <begin position="151"/>
        <end position="204"/>
    </location>
</feature>
<feature type="coiled-coil region" evidence="9">
    <location>
        <begin position="75"/>
        <end position="147"/>
    </location>
</feature>
<organism evidence="12">
    <name type="scientific">Cacopsylla melanoneura</name>
    <dbReference type="NCBI Taxonomy" id="428564"/>
    <lineage>
        <taxon>Eukaryota</taxon>
        <taxon>Metazoa</taxon>
        <taxon>Ecdysozoa</taxon>
        <taxon>Arthropoda</taxon>
        <taxon>Hexapoda</taxon>
        <taxon>Insecta</taxon>
        <taxon>Pterygota</taxon>
        <taxon>Neoptera</taxon>
        <taxon>Paraneoptera</taxon>
        <taxon>Hemiptera</taxon>
        <taxon>Sternorrhyncha</taxon>
        <taxon>Psylloidea</taxon>
        <taxon>Psyllidae</taxon>
        <taxon>Psyllinae</taxon>
        <taxon>Cacopsylla</taxon>
    </lineage>
</organism>
<dbReference type="GO" id="GO:0007131">
    <property type="term" value="P:reciprocal meiotic recombination"/>
    <property type="evidence" value="ECO:0007669"/>
    <property type="project" value="InterPro"/>
</dbReference>
<dbReference type="EMBL" id="HBUF01648695">
    <property type="protein sequence ID" value="CAG6786549.1"/>
    <property type="molecule type" value="Transcribed_RNA"/>
</dbReference>
<dbReference type="EMBL" id="HBUF01142007">
    <property type="protein sequence ID" value="CAG6646453.1"/>
    <property type="molecule type" value="Transcribed_RNA"/>
</dbReference>
<evidence type="ECO:0000259" key="11">
    <source>
        <dbReference type="Pfam" id="PF18517"/>
    </source>
</evidence>
<dbReference type="EMBL" id="HBUF01394332">
    <property type="protein sequence ID" value="CAG6734956.1"/>
    <property type="molecule type" value="Transcribed_RNA"/>
</dbReference>
<dbReference type="InterPro" id="IPR005647">
    <property type="entry name" value="Mnd1"/>
</dbReference>
<keyword evidence="6 8" id="KW-0539">Nucleus</keyword>
<comment type="similarity">
    <text evidence="2 8">Belongs to the MND1 family.</text>
</comment>
<evidence type="ECO:0000256" key="4">
    <source>
        <dbReference type="ARBA" id="ARBA00023054"/>
    </source>
</evidence>
<dbReference type="Pfam" id="PF18517">
    <property type="entry name" value="LZ3wCH"/>
    <property type="match status" value="1"/>
</dbReference>
<dbReference type="GO" id="GO:0005634">
    <property type="term" value="C:nucleus"/>
    <property type="evidence" value="ECO:0007669"/>
    <property type="project" value="UniProtKB-SubCell"/>
</dbReference>
<keyword evidence="5" id="KW-0233">DNA recombination</keyword>
<dbReference type="EMBL" id="HBUF01648696">
    <property type="protein sequence ID" value="CAG6786550.1"/>
    <property type="molecule type" value="Transcribed_RNA"/>
</dbReference>
<dbReference type="Pfam" id="PF03962">
    <property type="entry name" value="Mnd1"/>
    <property type="match status" value="1"/>
</dbReference>
<comment type="function">
    <text evidence="8">Required for proper homologous chromosome pairing and efficient cross-over and intragenic recombination during meiosis.</text>
</comment>
<comment type="subcellular location">
    <subcellularLocation>
        <location evidence="1 8">Nucleus</location>
    </subcellularLocation>
</comment>
<evidence type="ECO:0000256" key="6">
    <source>
        <dbReference type="ARBA" id="ARBA00023242"/>
    </source>
</evidence>
<evidence type="ECO:0000256" key="1">
    <source>
        <dbReference type="ARBA" id="ARBA00004123"/>
    </source>
</evidence>
<evidence type="ECO:0000256" key="8">
    <source>
        <dbReference type="PIRNR" id="PIRNR026991"/>
    </source>
</evidence>
<protein>
    <recommendedName>
        <fullName evidence="3 8">Meiotic nuclear division protein 1 homolog</fullName>
    </recommendedName>
</protein>
<evidence type="ECO:0000256" key="3">
    <source>
        <dbReference type="ARBA" id="ARBA00013726"/>
    </source>
</evidence>
<evidence type="ECO:0000313" key="12">
    <source>
        <dbReference type="EMBL" id="CAG6786550.1"/>
    </source>
</evidence>
<dbReference type="InterPro" id="IPR040661">
    <property type="entry name" value="LZ3wCH"/>
</dbReference>
<dbReference type="PANTHER" id="PTHR31398">
    <property type="entry name" value="MEIOTIC NUCLEAR DIVISION PROTEIN 1 HOMOLOG"/>
    <property type="match status" value="1"/>
</dbReference>
<evidence type="ECO:0000256" key="5">
    <source>
        <dbReference type="ARBA" id="ARBA00023172"/>
    </source>
</evidence>